<feature type="domain" description="Putative exodeoxyribonuclease 8 PDDEXK-like" evidence="2">
    <location>
        <begin position="129"/>
        <end position="297"/>
    </location>
</feature>
<organism evidence="3 4">
    <name type="scientific">Blastococcus carthaginiensis</name>
    <dbReference type="NCBI Taxonomy" id="3050034"/>
    <lineage>
        <taxon>Bacteria</taxon>
        <taxon>Bacillati</taxon>
        <taxon>Actinomycetota</taxon>
        <taxon>Actinomycetes</taxon>
        <taxon>Geodermatophilales</taxon>
        <taxon>Geodermatophilaceae</taxon>
        <taxon>Blastococcus</taxon>
    </lineage>
</organism>
<evidence type="ECO:0000259" key="2">
    <source>
        <dbReference type="Pfam" id="PF12684"/>
    </source>
</evidence>
<proteinExistence type="predicted"/>
<dbReference type="Gene3D" id="3.90.320.10">
    <property type="match status" value="1"/>
</dbReference>
<dbReference type="Pfam" id="PF12684">
    <property type="entry name" value="DUF3799"/>
    <property type="match status" value="1"/>
</dbReference>
<dbReference type="RefSeq" id="WP_305998843.1">
    <property type="nucleotide sequence ID" value="NZ_JASNFN010000004.1"/>
</dbReference>
<reference evidence="4" key="1">
    <citation type="submission" date="2023-05" db="EMBL/GenBank/DDBJ databases">
        <title>Draft genome of Pseudofrankia sp. BMG5.37.</title>
        <authorList>
            <person name="Gtari M."/>
            <person name="Ghodhbane F."/>
            <person name="Sbissi I."/>
        </authorList>
    </citation>
    <scope>NUCLEOTIDE SEQUENCE [LARGE SCALE GENOMIC DNA]</scope>
    <source>
        <strain evidence="4">BMG 814</strain>
    </source>
</reference>
<feature type="region of interest" description="Disordered" evidence="1">
    <location>
        <begin position="1"/>
        <end position="20"/>
    </location>
</feature>
<accession>A0ABT9I992</accession>
<dbReference type="EMBL" id="JASNFN010000004">
    <property type="protein sequence ID" value="MDP5182141.1"/>
    <property type="molecule type" value="Genomic_DNA"/>
</dbReference>
<dbReference type="Proteomes" id="UP001233673">
    <property type="component" value="Unassembled WGS sequence"/>
</dbReference>
<evidence type="ECO:0000313" key="4">
    <source>
        <dbReference type="Proteomes" id="UP001233673"/>
    </source>
</evidence>
<evidence type="ECO:0000256" key="1">
    <source>
        <dbReference type="SAM" id="MobiDB-lite"/>
    </source>
</evidence>
<evidence type="ECO:0000313" key="3">
    <source>
        <dbReference type="EMBL" id="MDP5182141.1"/>
    </source>
</evidence>
<protein>
    <submittedName>
        <fullName evidence="3">PD-(D/E)XK nuclease-like domain-containing protein</fullName>
    </submittedName>
</protein>
<name>A0ABT9I992_9ACTN</name>
<keyword evidence="4" id="KW-1185">Reference proteome</keyword>
<dbReference type="InterPro" id="IPR024432">
    <property type="entry name" value="Put_RecE_PDDEXK-like_dom"/>
</dbReference>
<comment type="caution">
    <text evidence="3">The sequence shown here is derived from an EMBL/GenBank/DDBJ whole genome shotgun (WGS) entry which is preliminary data.</text>
</comment>
<dbReference type="InterPro" id="IPR011604">
    <property type="entry name" value="PDDEXK-like_dom_sf"/>
</dbReference>
<sequence>MTAVETPVGTGSGELPVPTGTTDIAVPGVYGGISDADYHRHPALSSSGARALLPPSCPALFRHQQLHGRPAKKEFDFGHAAHAKVLGIGGELVVVQRTAKDGAKSDAADYKSPTAVEHADEIRAEGKVPVLRRQLEVVDAMADAIREHPVASVLFDPGLGGLPEQSAFWIDDRFGVERRARFDWLPGPRPDGRVIVPDYKTTTCAERGAFAKSVSSFGYHVQDVWYRDALHDLGQAEDVAFVFVAQEKTPPFLINVFQLDEGWLHIGRVQADRALQVFAECTATDTWPSYSSDVELITPPGWLVQQYEGALL</sequence>
<gene>
    <name evidence="3" type="ORF">QOZ88_05790</name>
</gene>